<organism evidence="1 2">
    <name type="scientific">Flavobacterium branchiarum</name>
    <dbReference type="NCBI Taxonomy" id="1114870"/>
    <lineage>
        <taxon>Bacteria</taxon>
        <taxon>Pseudomonadati</taxon>
        <taxon>Bacteroidota</taxon>
        <taxon>Flavobacteriia</taxon>
        <taxon>Flavobacteriales</taxon>
        <taxon>Flavobacteriaceae</taxon>
        <taxon>Flavobacterium</taxon>
    </lineage>
</organism>
<comment type="caution">
    <text evidence="1">The sequence shown here is derived from an EMBL/GenBank/DDBJ whole genome shotgun (WGS) entry which is preliminary data.</text>
</comment>
<keyword evidence="2" id="KW-1185">Reference proteome</keyword>
<accession>A0ABV5FQY0</accession>
<protein>
    <submittedName>
        <fullName evidence="1">Uncharacterized protein</fullName>
    </submittedName>
</protein>
<dbReference type="EMBL" id="JBHMEX010000058">
    <property type="protein sequence ID" value="MFB9065962.1"/>
    <property type="molecule type" value="Genomic_DNA"/>
</dbReference>
<sequence length="127" mass="15042">MSITQTTTAQKLQMTAYEYEHMLFSGYARWCESVTINEREFQKTLANSAINKWYLIEYSKCEKEFQQLTGRYDNLTASDYKRCYNDCTYRMFNIRPTALLQEVKKTQVFGVIKIQGLRIPSLTFNQN</sequence>
<gene>
    <name evidence="1" type="ORF">ACFFUQ_18240</name>
</gene>
<reference evidence="1 2" key="1">
    <citation type="submission" date="2024-09" db="EMBL/GenBank/DDBJ databases">
        <authorList>
            <person name="Sun Q."/>
            <person name="Mori K."/>
        </authorList>
    </citation>
    <scope>NUCLEOTIDE SEQUENCE [LARGE SCALE GENOMIC DNA]</scope>
    <source>
        <strain evidence="1 2">CECT 7908</strain>
    </source>
</reference>
<proteinExistence type="predicted"/>
<evidence type="ECO:0000313" key="2">
    <source>
        <dbReference type="Proteomes" id="UP001589589"/>
    </source>
</evidence>
<evidence type="ECO:0000313" key="1">
    <source>
        <dbReference type="EMBL" id="MFB9065962.1"/>
    </source>
</evidence>
<name>A0ABV5FQY0_9FLAO</name>
<dbReference type="Proteomes" id="UP001589589">
    <property type="component" value="Unassembled WGS sequence"/>
</dbReference>
<dbReference type="RefSeq" id="WP_290259973.1">
    <property type="nucleotide sequence ID" value="NZ_JAUFQQ010000003.1"/>
</dbReference>